<sequence>MTTLPTYCRITGHARNLPKPCYFPLLPPISPADARKICRITGRATDLHHYSPIIAFGKPYRFDGLEGCRITQHENLCFTRPIFITTKTSEKIIGLESLTQLLVKVQMEPVDKSEIDEEKYYFGEGQSKEVLQEQQKILNERNKRKQETMARKKMFEKKEQKAEEEEKMATERPKSKKPLLKFDPEKRKHKLAKMGLLIEDNKNNTSIILPSFDPVSKVNPDEQIRYEQMLQDIANAMKVSVNVTTVLCTNFNFCDIQAEEAGFDWNSFPKEDIYEPIEVELFNISSEEISCLVNTITIDIAATVEAIEPAPFIEEKILKTLKNSKMENLRFTENVKESLKDMEALHMVPNMKDFKKIVEGQKNLVHGYLVKDKENKKFKFIEAKNYVTGDETAISGAILLIDNEEKFISGQIIQVGDEETFIPGQTFECPSGKQFVPGQTIIDSNGEVSFIPGCYVFEEEEESRFIAGRIINDNNELKFLSGQMLDRGDKKPIFVPGQTIVTDGSLKFVPGEFITDEDEYKIFVPGMTMPCHGKEEFIPGQVFQTEDGITFTPGQVIDTDEGPSFVPGKIFKTSDGGKKFVKGEMLTANDGKITFKTAQPEIKIPTIKEDLVESIDENIIPNDDLQLVAVVGKDISGFVVKPTNTSNIQAGDKLFGDIVESHDSVLFYLSGKLPQNLSSDSKIISGKLTIDETSQRFIPGKMISTDDEEHFVPGQLVKTLHGQEFIPGQFVETADGPKFVPGHSVMTSEGEKFIPGQVIVEEDGPKFVPGQIIQTKNGATFIPGQLMNTEKGKKFVPGQVIETKDGPRFVPGQVIETSEGPKFISGTIVETEDGLKYLPTPSSVGINIEESEEDSEISFQGFDVSPEEIRLLSHTIKTRRTSHAPITKEEGLIDSGMLKRLAADTMDIHGRTPEPNIKKKKKKGKITIDALDDDEEKSETVKEDSGTTKVDVLKQLLKVGLTVSSFRKEKELEKLGDLLSKLDNYNENEAEIEAMKFINSQTPQEDLCELYIGNDEQLIEDILHEIGDIDDIKRNDEVTRIVNDAIKKCVTTKCDEQISELIRKISKDPDSLFTDSAAQILLTEAVGVVCVTGDVEVASLLEKFISQPTNPNCLKEDKDVLAVLRQLLVLNRIAERKHEVAKVLQELQEDPEGIKDRNKVRKFIREAKSLLLSEKKSAVKQFDVRHVASSKDIPREIFEQIKEDKEEAEKFMAKLPNELFSAIMGDERCGGQFLKSLGADKTGKASREMDKFRKGMAVVIAKDNVQAVIPRIYARSIYYGIMPYLLIDEEGFKFFEKGLTGRKLAPSRVIENTWYQPDSYYQKSVLAQQITPSGMQYNLVFLGDSYQRNLPSLQYTSLLPSSEPKKISYLESQRDGSVTPLRRSSTPSRRFSLSSVHDYLPSTTDSFSRRNSAGIGVLNYSRGVSPVDTSSIYSSTYSPYSGETSSSNLNRSGTIGKLLDKYTRVPLTKELGYQKPSFTSSRYKSYDDEDTESSKDLKAYGVSNSTGNKYSTLSEESPEISSKDSYLSKDNYSSKGNKTLQRPFSDIYETDEVESPTSEKSPIRSSLIQTAKKNYDALSSNHRLTTPPAYRKESYTDRLRDWKSKQLKMDEDADEKPLKISHNRYESVLTGEDDDDDDYDVRLKKRSTPSLEKRSSEDGDLDDDDFSIEKFRESLRQKYSQNIENLSKAYKTPSPPKTSRYKKTSVEPDDDLEAYLPKTSRQMASEISKKYTGQEPDDTVKGNKWESSYGRENGLYNNGPMDNYASSYNYNMGQNSYYSPPMGHSQAAPYSSPYGYQPGYRGYGAGAPAYGYSGGMGMNMHTPNVPYTGGGAPHYVPSYGVPNSPYSGYGPMAGSAIRNLPYGGVSRRSTMPLHLTSDDDDDDVNPLDHKEKKRKLALKLARKYVADSDDDDE</sequence>
<name>A0A5N5TPG6_9CRUS</name>
<evidence type="ECO:0008006" key="4">
    <source>
        <dbReference type="Google" id="ProtNLM"/>
    </source>
</evidence>
<comment type="caution">
    <text evidence="2">The sequence shown here is derived from an EMBL/GenBank/DDBJ whole genome shotgun (WGS) entry which is preliminary data.</text>
</comment>
<dbReference type="OrthoDB" id="5969272at2759"/>
<reference evidence="2 3" key="1">
    <citation type="journal article" date="2019" name="PLoS Biol.">
        <title>Sex chromosomes control vertical transmission of feminizing Wolbachia symbionts in an isopod.</title>
        <authorList>
            <person name="Becking T."/>
            <person name="Chebbi M.A."/>
            <person name="Giraud I."/>
            <person name="Moumen B."/>
            <person name="Laverre T."/>
            <person name="Caubet Y."/>
            <person name="Peccoud J."/>
            <person name="Gilbert C."/>
            <person name="Cordaux R."/>
        </authorList>
    </citation>
    <scope>NUCLEOTIDE SEQUENCE [LARGE SCALE GENOMIC DNA]</scope>
    <source>
        <strain evidence="2">ANa2</strain>
        <tissue evidence="2">Whole body excluding digestive tract and cuticle</tissue>
    </source>
</reference>
<feature type="region of interest" description="Disordered" evidence="1">
    <location>
        <begin position="1684"/>
        <end position="1706"/>
    </location>
</feature>
<dbReference type="Proteomes" id="UP000326759">
    <property type="component" value="Unassembled WGS sequence"/>
</dbReference>
<feature type="region of interest" description="Disordered" evidence="1">
    <location>
        <begin position="1726"/>
        <end position="1746"/>
    </location>
</feature>
<proteinExistence type="predicted"/>
<keyword evidence="3" id="KW-1185">Reference proteome</keyword>
<feature type="compositionally biased region" description="Polar residues" evidence="1">
    <location>
        <begin position="1502"/>
        <end position="1542"/>
    </location>
</feature>
<feature type="region of interest" description="Disordered" evidence="1">
    <location>
        <begin position="1871"/>
        <end position="1892"/>
    </location>
</feature>
<feature type="region of interest" description="Disordered" evidence="1">
    <location>
        <begin position="141"/>
        <end position="174"/>
    </location>
</feature>
<organism evidence="2 3">
    <name type="scientific">Armadillidium nasatum</name>
    <dbReference type="NCBI Taxonomy" id="96803"/>
    <lineage>
        <taxon>Eukaryota</taxon>
        <taxon>Metazoa</taxon>
        <taxon>Ecdysozoa</taxon>
        <taxon>Arthropoda</taxon>
        <taxon>Crustacea</taxon>
        <taxon>Multicrustacea</taxon>
        <taxon>Malacostraca</taxon>
        <taxon>Eumalacostraca</taxon>
        <taxon>Peracarida</taxon>
        <taxon>Isopoda</taxon>
        <taxon>Oniscidea</taxon>
        <taxon>Crinocheta</taxon>
        <taxon>Armadillidiidae</taxon>
        <taxon>Armadillidium</taxon>
    </lineage>
</organism>
<evidence type="ECO:0000313" key="3">
    <source>
        <dbReference type="Proteomes" id="UP000326759"/>
    </source>
</evidence>
<evidence type="ECO:0000256" key="1">
    <source>
        <dbReference type="SAM" id="MobiDB-lite"/>
    </source>
</evidence>
<gene>
    <name evidence="2" type="ORF">Anas_00234</name>
</gene>
<feature type="compositionally biased region" description="Basic and acidic residues" evidence="1">
    <location>
        <begin position="141"/>
        <end position="150"/>
    </location>
</feature>
<evidence type="ECO:0000313" key="2">
    <source>
        <dbReference type="EMBL" id="KAB7508065.1"/>
    </source>
</evidence>
<accession>A0A5N5TPG6</accession>
<protein>
    <recommendedName>
        <fullName evidence="4">Muscle M-line assembly protein unc-89</fullName>
    </recommendedName>
</protein>
<feature type="compositionally biased region" description="Basic and acidic residues" evidence="1">
    <location>
        <begin position="1590"/>
        <end position="1618"/>
    </location>
</feature>
<feature type="compositionally biased region" description="Polar residues" evidence="1">
    <location>
        <begin position="1555"/>
        <end position="1584"/>
    </location>
</feature>
<feature type="region of interest" description="Disordered" evidence="1">
    <location>
        <begin position="1478"/>
        <end position="1666"/>
    </location>
</feature>
<dbReference type="EMBL" id="SEYY01000082">
    <property type="protein sequence ID" value="KAB7508065.1"/>
    <property type="molecule type" value="Genomic_DNA"/>
</dbReference>